<organism evidence="2 4">
    <name type="scientific">Perkinsus olseni</name>
    <name type="common">Perkinsus atlanticus</name>
    <dbReference type="NCBI Taxonomy" id="32597"/>
    <lineage>
        <taxon>Eukaryota</taxon>
        <taxon>Sar</taxon>
        <taxon>Alveolata</taxon>
        <taxon>Perkinsozoa</taxon>
        <taxon>Perkinsea</taxon>
        <taxon>Perkinsida</taxon>
        <taxon>Perkinsidae</taxon>
        <taxon>Perkinsus</taxon>
    </lineage>
</organism>
<gene>
    <name evidence="2" type="ORF">FOZ60_016005</name>
    <name evidence="3" type="ORF">FOZ62_022773</name>
</gene>
<reference evidence="4 5" key="1">
    <citation type="submission" date="2020-04" db="EMBL/GenBank/DDBJ databases">
        <title>Perkinsus olseni comparative genomics.</title>
        <authorList>
            <person name="Bogema D.R."/>
        </authorList>
    </citation>
    <scope>NUCLEOTIDE SEQUENCE [LARGE SCALE GENOMIC DNA]</scope>
    <source>
        <strain evidence="2">00978-12</strain>
        <strain evidence="3">ATCC PRA-205</strain>
    </source>
</reference>
<evidence type="ECO:0000313" key="5">
    <source>
        <dbReference type="Proteomes" id="UP000574390"/>
    </source>
</evidence>
<dbReference type="PROSITE" id="PS51257">
    <property type="entry name" value="PROKAR_LIPOPROTEIN"/>
    <property type="match status" value="1"/>
</dbReference>
<dbReference type="Proteomes" id="UP000574390">
    <property type="component" value="Unassembled WGS sequence"/>
</dbReference>
<dbReference type="Proteomes" id="UP000541610">
    <property type="component" value="Unassembled WGS sequence"/>
</dbReference>
<comment type="caution">
    <text evidence="2">The sequence shown here is derived from an EMBL/GenBank/DDBJ whole genome shotgun (WGS) entry which is preliminary data.</text>
</comment>
<sequence length="218" mass="23940">MALPTTRLYTRTSLAIWVHCGVFVLACISPLSIASSGEPFRTVADYPKGCYAGPGPAEGDTIELLHPSCIFSQKGQRSDGVYQETGGIVIRTNMAGKWGEMRIQVNLMENHTSGETKASVVPVSVASTVDAHYPEGKKARFPWYGIKGFASSKQMELLATPEQNKGSDLPLYVWNILRMEKLEGGWKYHITFTAAGDRAGKIFNFTRTIVNGVLHDRV</sequence>
<dbReference type="EMBL" id="JABANP010000083">
    <property type="protein sequence ID" value="KAF4691194.1"/>
    <property type="molecule type" value="Genomic_DNA"/>
</dbReference>
<evidence type="ECO:0000313" key="2">
    <source>
        <dbReference type="EMBL" id="KAF4691194.1"/>
    </source>
</evidence>
<accession>A0A7J6P4W9</accession>
<name>A0A7J6P4W9_PEROL</name>
<dbReference type="AlphaFoldDB" id="A0A7J6P4W9"/>
<protein>
    <submittedName>
        <fullName evidence="2">Uncharacterized protein</fullName>
    </submittedName>
</protein>
<evidence type="ECO:0000313" key="3">
    <source>
        <dbReference type="EMBL" id="KAF4709896.1"/>
    </source>
</evidence>
<keyword evidence="1" id="KW-1133">Transmembrane helix</keyword>
<dbReference type="EMBL" id="JABANM010028320">
    <property type="protein sequence ID" value="KAF4709896.1"/>
    <property type="molecule type" value="Genomic_DNA"/>
</dbReference>
<feature type="transmembrane region" description="Helical" evidence="1">
    <location>
        <begin position="12"/>
        <end position="33"/>
    </location>
</feature>
<proteinExistence type="predicted"/>
<keyword evidence="1" id="KW-0812">Transmembrane</keyword>
<keyword evidence="1" id="KW-0472">Membrane</keyword>
<evidence type="ECO:0000256" key="1">
    <source>
        <dbReference type="SAM" id="Phobius"/>
    </source>
</evidence>
<evidence type="ECO:0000313" key="4">
    <source>
        <dbReference type="Proteomes" id="UP000541610"/>
    </source>
</evidence>